<protein>
    <submittedName>
        <fullName evidence="5">CSON003287 protein</fullName>
    </submittedName>
</protein>
<reference evidence="4" key="1">
    <citation type="submission" date="2018-04" db="EMBL/GenBank/DDBJ databases">
        <authorList>
            <person name="Go L.Y."/>
            <person name="Mitchell J.A."/>
        </authorList>
    </citation>
    <scope>NUCLEOTIDE SEQUENCE</scope>
    <source>
        <tissue evidence="4">Whole organism</tissue>
    </source>
</reference>
<evidence type="ECO:0000256" key="1">
    <source>
        <dbReference type="SAM" id="Coils"/>
    </source>
</evidence>
<name>A0A336MS47_CULSO</name>
<reference evidence="5" key="2">
    <citation type="submission" date="2018-07" db="EMBL/GenBank/DDBJ databases">
        <authorList>
            <person name="Quirk P.G."/>
            <person name="Krulwich T.A."/>
        </authorList>
    </citation>
    <scope>NUCLEOTIDE SEQUENCE</scope>
</reference>
<dbReference type="PANTHER" id="PTHR16019:SF5">
    <property type="entry name" value="BSD DOMAIN-CONTAINING PROTEIN 1"/>
    <property type="match status" value="1"/>
</dbReference>
<dbReference type="GO" id="GO:0005737">
    <property type="term" value="C:cytoplasm"/>
    <property type="evidence" value="ECO:0007669"/>
    <property type="project" value="TreeGrafter"/>
</dbReference>
<feature type="coiled-coil region" evidence="1">
    <location>
        <begin position="224"/>
        <end position="251"/>
    </location>
</feature>
<dbReference type="PANTHER" id="PTHR16019">
    <property type="entry name" value="SYNAPSE-ASSOCIATED PROTEIN"/>
    <property type="match status" value="1"/>
</dbReference>
<sequence>MEEEVSSVVEKTSINEKVDDATPTTSSANVKNEESSPVSPEKSSDKGSSWGSWGWGLLENAKTKSFSVLEAVKNDLGELSTVIKEEATIASEVLGLNQTESTVNVMKKSISSFLGQVSDVLVPPVEDEEAEAIMITKDGTLTLTGFAKHLAELQANDATYVQEPVDELAPQYKRWLEIVEQEQFTEPRLTKQLTNSQILNEKYLALVPEKVSHMEFWKRYLFKKALLEDAVANAEAASKKAETEADSVKATVPEKLIVQTEQPKANQMTDEEELQKWEEDICAANIELSEEEQARLLEEYEKEIKGTAVKSIPTTKKQDSKSSSTNKKSGQASTADKTKTNPTSASQQPTKSNSRKGNNGSGNNKGKQNNNKNNPGKSTTNKKEIDLSSTSDESWEKDFE</sequence>
<proteinExistence type="predicted"/>
<feature type="compositionally biased region" description="Polar residues" evidence="2">
    <location>
        <begin position="330"/>
        <end position="349"/>
    </location>
</feature>
<keyword evidence="1" id="KW-0175">Coiled coil</keyword>
<feature type="region of interest" description="Disordered" evidence="2">
    <location>
        <begin position="1"/>
        <end position="49"/>
    </location>
</feature>
<evidence type="ECO:0000313" key="5">
    <source>
        <dbReference type="EMBL" id="SSX31097.1"/>
    </source>
</evidence>
<dbReference type="AlphaFoldDB" id="A0A336MS47"/>
<dbReference type="InterPro" id="IPR005607">
    <property type="entry name" value="BSD_dom"/>
</dbReference>
<dbReference type="VEuPathDB" id="VectorBase:CSON003287"/>
<dbReference type="SUPFAM" id="SSF140383">
    <property type="entry name" value="BSD domain-like"/>
    <property type="match status" value="1"/>
</dbReference>
<evidence type="ECO:0000313" key="4">
    <source>
        <dbReference type="EMBL" id="SSX11530.1"/>
    </source>
</evidence>
<accession>A0A336MS47</accession>
<gene>
    <name evidence="5" type="primary">CSON003287</name>
</gene>
<organism evidence="5">
    <name type="scientific">Culicoides sonorensis</name>
    <name type="common">Biting midge</name>
    <dbReference type="NCBI Taxonomy" id="179676"/>
    <lineage>
        <taxon>Eukaryota</taxon>
        <taxon>Metazoa</taxon>
        <taxon>Ecdysozoa</taxon>
        <taxon>Arthropoda</taxon>
        <taxon>Hexapoda</taxon>
        <taxon>Insecta</taxon>
        <taxon>Pterygota</taxon>
        <taxon>Neoptera</taxon>
        <taxon>Endopterygota</taxon>
        <taxon>Diptera</taxon>
        <taxon>Nematocera</taxon>
        <taxon>Chironomoidea</taxon>
        <taxon>Ceratopogonidae</taxon>
        <taxon>Ceratopogoninae</taxon>
        <taxon>Culicoides</taxon>
        <taxon>Monoculicoides</taxon>
    </lineage>
</organism>
<dbReference type="EMBL" id="UFQS01001592">
    <property type="protein sequence ID" value="SSX11530.1"/>
    <property type="molecule type" value="Genomic_DNA"/>
</dbReference>
<dbReference type="InterPro" id="IPR051494">
    <property type="entry name" value="BSD_domain-containing"/>
</dbReference>
<dbReference type="OMA" id="TCFLCWF"/>
<dbReference type="Gene3D" id="1.10.3970.10">
    <property type="entry name" value="BSD domain"/>
    <property type="match status" value="1"/>
</dbReference>
<feature type="compositionally biased region" description="Low complexity" evidence="2">
    <location>
        <begin position="35"/>
        <end position="49"/>
    </location>
</feature>
<feature type="region of interest" description="Disordered" evidence="2">
    <location>
        <begin position="311"/>
        <end position="400"/>
    </location>
</feature>
<feature type="compositionally biased region" description="Low complexity" evidence="2">
    <location>
        <begin position="1"/>
        <end position="10"/>
    </location>
</feature>
<dbReference type="PROSITE" id="PS50858">
    <property type="entry name" value="BSD"/>
    <property type="match status" value="1"/>
</dbReference>
<evidence type="ECO:0000259" key="3">
    <source>
        <dbReference type="PROSITE" id="PS50858"/>
    </source>
</evidence>
<feature type="compositionally biased region" description="Low complexity" evidence="2">
    <location>
        <begin position="350"/>
        <end position="379"/>
    </location>
</feature>
<feature type="domain" description="BSD" evidence="3">
    <location>
        <begin position="193"/>
        <end position="228"/>
    </location>
</feature>
<dbReference type="Pfam" id="PF03909">
    <property type="entry name" value="BSD"/>
    <property type="match status" value="1"/>
</dbReference>
<dbReference type="EMBL" id="UFQT01001592">
    <property type="protein sequence ID" value="SSX31097.1"/>
    <property type="molecule type" value="Genomic_DNA"/>
</dbReference>
<dbReference type="InterPro" id="IPR035925">
    <property type="entry name" value="BSD_dom_sf"/>
</dbReference>
<evidence type="ECO:0000256" key="2">
    <source>
        <dbReference type="SAM" id="MobiDB-lite"/>
    </source>
</evidence>